<dbReference type="InterPro" id="IPR036397">
    <property type="entry name" value="RNaseH_sf"/>
</dbReference>
<dbReference type="SMART" id="SM00950">
    <property type="entry name" value="Piwi"/>
    <property type="match status" value="1"/>
</dbReference>
<accession>A0A846H520</accession>
<comment type="similarity">
    <text evidence="1">Belongs to the argonaute family. Long pAgo subfamily.</text>
</comment>
<organism evidence="4 5">
    <name type="scientific">Hassallia byssoidea VB512170</name>
    <dbReference type="NCBI Taxonomy" id="1304833"/>
    <lineage>
        <taxon>Bacteria</taxon>
        <taxon>Bacillati</taxon>
        <taxon>Cyanobacteriota</taxon>
        <taxon>Cyanophyceae</taxon>
        <taxon>Nostocales</taxon>
        <taxon>Tolypothrichaceae</taxon>
        <taxon>Hassallia</taxon>
    </lineage>
</organism>
<dbReference type="SUPFAM" id="SSF53098">
    <property type="entry name" value="Ribonuclease H-like"/>
    <property type="match status" value="1"/>
</dbReference>
<reference evidence="4 5" key="1">
    <citation type="journal article" date="2015" name="Genome Announc.">
        <title>Draft Genome Sequence of Cyanobacterium Hassallia byssoidea Strain VB512170, Isolated from Monuments in India.</title>
        <authorList>
            <person name="Singh D."/>
            <person name="Chandrababunaidu M.M."/>
            <person name="Panda A."/>
            <person name="Sen D."/>
            <person name="Bhattacharyya S."/>
            <person name="Adhikary S.P."/>
            <person name="Tripathy S."/>
        </authorList>
    </citation>
    <scope>NUCLEOTIDE SEQUENCE [LARGE SCALE GENOMIC DNA]</scope>
    <source>
        <strain evidence="4 5">VB512170</strain>
    </source>
</reference>
<gene>
    <name evidence="4" type="ORF">PI95_003690</name>
</gene>
<dbReference type="PROSITE" id="PS50822">
    <property type="entry name" value="PIWI"/>
    <property type="match status" value="1"/>
</dbReference>
<evidence type="ECO:0000313" key="5">
    <source>
        <dbReference type="Proteomes" id="UP000031549"/>
    </source>
</evidence>
<evidence type="ECO:0000259" key="3">
    <source>
        <dbReference type="PROSITE" id="PS50822"/>
    </source>
</evidence>
<evidence type="ECO:0000256" key="1">
    <source>
        <dbReference type="ARBA" id="ARBA00035012"/>
    </source>
</evidence>
<dbReference type="InterPro" id="IPR003165">
    <property type="entry name" value="Piwi"/>
</dbReference>
<keyword evidence="5" id="KW-1185">Reference proteome</keyword>
<proteinExistence type="inferred from homology"/>
<dbReference type="AlphaFoldDB" id="A0A846H520"/>
<dbReference type="InterPro" id="IPR038475">
    <property type="entry name" value="RecG_C_sf"/>
</dbReference>
<dbReference type="GO" id="GO:0003676">
    <property type="term" value="F:nucleic acid binding"/>
    <property type="evidence" value="ECO:0007669"/>
    <property type="project" value="InterPro"/>
</dbReference>
<dbReference type="PANTHER" id="PTHR30595">
    <property type="entry name" value="GLPR-RELATED TRANSCRIPTIONAL REPRESSOR"/>
    <property type="match status" value="1"/>
</dbReference>
<dbReference type="Proteomes" id="UP000031549">
    <property type="component" value="Unassembled WGS sequence"/>
</dbReference>
<dbReference type="PANTHER" id="PTHR30595:SF6">
    <property type="entry name" value="SCHLAFEN ALBA-2 DOMAIN-CONTAINING PROTEIN"/>
    <property type="match status" value="1"/>
</dbReference>
<comment type="caution">
    <text evidence="4">The sequence shown here is derived from an EMBL/GenBank/DDBJ whole genome shotgun (WGS) entry which is preliminary data.</text>
</comment>
<evidence type="ECO:0000256" key="2">
    <source>
        <dbReference type="ARBA" id="ARBA00035032"/>
    </source>
</evidence>
<dbReference type="Gene3D" id="3.40.50.2300">
    <property type="match status" value="1"/>
</dbReference>
<dbReference type="Gene3D" id="3.30.420.10">
    <property type="entry name" value="Ribonuclease H-like superfamily/Ribonuclease H"/>
    <property type="match status" value="1"/>
</dbReference>
<dbReference type="Gene3D" id="3.30.565.60">
    <property type="match status" value="1"/>
</dbReference>
<evidence type="ECO:0000313" key="4">
    <source>
        <dbReference type="EMBL" id="NEU71709.1"/>
    </source>
</evidence>
<feature type="domain" description="Piwi" evidence="3">
    <location>
        <begin position="740"/>
        <end position="1031"/>
    </location>
</feature>
<dbReference type="InterPro" id="IPR012337">
    <property type="entry name" value="RNaseH-like_sf"/>
</dbReference>
<name>A0A846H520_9CYAN</name>
<protein>
    <recommendedName>
        <fullName evidence="2">Protein argonaute</fullName>
    </recommendedName>
</protein>
<sequence length="1049" mass="120360">MVISIPPSPYLHKLSKQLRTPKKEFSPHTVLIRRGDGEEIYEASREEQDKIQQEKQAFGLSLTNAKPYENIRSSSVIKPGAFERTQELEQLRQWVQQYQKIVDHEQAYCCPYNLEYLDRGVLEAFRQVDAEDFVSELTNEELLYNVGALGKDDSGNYFFTKVGFLFFVANPQRILSWSYIRLLRFATNFGEERALPTFERNFSGSITKQIRDIRTFFQESGFFKTYSRRNPAGGGFIDEPEYPQIAVDEAIVNAVAHRDYEITLPIECEYYKDAFVVRNSGRIIQRDGDVPEHFSLDNTVLVSTPRNPKLIEWLKQMKDQRGKAFVRALSEGTKQMYKEMVKLELPAPDYRVSPNQTQVTLFSRAAEREAALQADAVVKVTEFANLFPLTFVLKEEQKSNTEYLRQFERGIMSSLKDALVARGWYIDNLKFSKLTAHRQKSHLPLSKEVDSVMRFYPAYEFQLRRYWGSYYLCVDYTLQVKNVCSVAALLSLLKPSELVGKLAVAQWNGWYMGRITSIDAEWSRMYLFEFDKEEQIISTKVIPSLSRTLIQQVLRARNINFDLSQAIKKHSLSLEPNAARTRADKTQAVAGELVQTIFPLLVHGVKVGLQPTPTALSRQGTVGTGLILRSIQEPNVEFNQGRACPDIRDGITRFGAFENSPKTIELVPICTSDLRSSMASLIERLKIGKYKYRGSERTFSTRFTYNSIITIPTINLALDECQRLLNEHSNWIDNKLLNRLFLVHTPEKGYALDDETSPYYRIKRFLLENGIPCQMVDTSTLQNPDWKDLNLGLNIIAKCGVTPWVLPDALPDADFFVGLSYTQSRRNGSQRLMGYANVFNSYGRWVFYSGNTETFAYDERTKYFKVLIQQTLERLNLQETPHIYFHYSAKFSRSDRDAILEAARSVRPQGTYSFIWINTHHNVRLYDSRVETDGSLSRGSYVITSPNQIYLSTTGYNSYRKALGTPQVLELNAWTGYPENAPNSPPDLKALAVQILSLTKLNWASTDSLCAEPITTKYAGNIAYLTDAFLRQSPTFRLNKVLEKTPWFL</sequence>
<dbReference type="EMBL" id="JTCM02000005">
    <property type="protein sequence ID" value="NEU71709.1"/>
    <property type="molecule type" value="Genomic_DNA"/>
</dbReference>
<dbReference type="Pfam" id="PF13749">
    <property type="entry name" value="HATPase_c_4"/>
    <property type="match status" value="1"/>
</dbReference>